<dbReference type="InterPro" id="IPR004839">
    <property type="entry name" value="Aminotransferase_I/II_large"/>
</dbReference>
<dbReference type="GO" id="GO:0030170">
    <property type="term" value="F:pyridoxal phosphate binding"/>
    <property type="evidence" value="ECO:0007669"/>
    <property type="project" value="InterPro"/>
</dbReference>
<feature type="domain" description="Aminotransferase class I/classII large" evidence="14">
    <location>
        <begin position="1156"/>
        <end position="1479"/>
    </location>
</feature>
<dbReference type="InterPro" id="IPR015424">
    <property type="entry name" value="PyrdxlP-dep_Trfase"/>
</dbReference>
<evidence type="ECO:0000256" key="12">
    <source>
        <dbReference type="SAM" id="Coils"/>
    </source>
</evidence>
<dbReference type="Gene3D" id="3.40.640.10">
    <property type="entry name" value="Type I PLP-dependent aspartate aminotransferase-like (Major domain)"/>
    <property type="match status" value="1"/>
</dbReference>
<dbReference type="Proteomes" id="UP000239899">
    <property type="component" value="Unassembled WGS sequence"/>
</dbReference>
<evidence type="ECO:0000256" key="5">
    <source>
        <dbReference type="ARBA" id="ARBA00022576"/>
    </source>
</evidence>
<dbReference type="GO" id="GO:0005829">
    <property type="term" value="C:cytosol"/>
    <property type="evidence" value="ECO:0007669"/>
    <property type="project" value="GOC"/>
</dbReference>
<dbReference type="GO" id="GO:0015031">
    <property type="term" value="P:protein transport"/>
    <property type="evidence" value="ECO:0007669"/>
    <property type="project" value="UniProtKB-KW"/>
</dbReference>
<keyword evidence="17" id="KW-1185">Reference proteome</keyword>
<keyword evidence="5 16" id="KW-0032">Aminotransferase</keyword>
<dbReference type="EMBL" id="LHPG02000001">
    <property type="protein sequence ID" value="PRW61508.1"/>
    <property type="molecule type" value="Genomic_DNA"/>
</dbReference>
<dbReference type="GO" id="GO:0019905">
    <property type="term" value="F:syntaxin binding"/>
    <property type="evidence" value="ECO:0007669"/>
    <property type="project" value="TreeGrafter"/>
</dbReference>
<reference evidence="16 17" key="1">
    <citation type="journal article" date="2018" name="Plant J.">
        <title>Genome sequences of Chlorella sorokiniana UTEX 1602 and Micractinium conductrix SAG 241.80: implications to maltose excretion by a green alga.</title>
        <authorList>
            <person name="Arriola M.B."/>
            <person name="Velmurugan N."/>
            <person name="Zhang Y."/>
            <person name="Plunkett M.H."/>
            <person name="Hondzo H."/>
            <person name="Barney B.M."/>
        </authorList>
    </citation>
    <scope>NUCLEOTIDE SEQUENCE [LARGE SCALE GENOMIC DNA]</scope>
    <source>
        <strain evidence="17">UTEX 1602</strain>
    </source>
</reference>
<feature type="compositionally biased region" description="Polar residues" evidence="13">
    <location>
        <begin position="45"/>
        <end position="62"/>
    </location>
</feature>
<evidence type="ECO:0000259" key="15">
    <source>
        <dbReference type="Pfam" id="PF07928"/>
    </source>
</evidence>
<evidence type="ECO:0000256" key="7">
    <source>
        <dbReference type="ARBA" id="ARBA00022898"/>
    </source>
</evidence>
<dbReference type="SUPFAM" id="SSF53383">
    <property type="entry name" value="PLP-dependent transferases"/>
    <property type="match status" value="1"/>
</dbReference>
<comment type="similarity">
    <text evidence="3">Belongs to the VPS54 family.</text>
</comment>
<dbReference type="Gene3D" id="3.90.1150.10">
    <property type="entry name" value="Aspartate Aminotransferase, domain 1"/>
    <property type="match status" value="1"/>
</dbReference>
<keyword evidence="8" id="KW-0653">Protein transport</keyword>
<dbReference type="InterPro" id="IPR015421">
    <property type="entry name" value="PyrdxlP-dep_Trfase_major"/>
</dbReference>
<keyword evidence="9" id="KW-0333">Golgi apparatus</keyword>
<comment type="caution">
    <text evidence="16">The sequence shown here is derived from an EMBL/GenBank/DDBJ whole genome shotgun (WGS) entry which is preliminary data.</text>
</comment>
<feature type="region of interest" description="Disordered" evidence="13">
    <location>
        <begin position="1072"/>
        <end position="1122"/>
    </location>
</feature>
<dbReference type="NCBIfam" id="TIGR01141">
    <property type="entry name" value="hisC"/>
    <property type="match status" value="1"/>
</dbReference>
<evidence type="ECO:0000259" key="14">
    <source>
        <dbReference type="Pfam" id="PF00155"/>
    </source>
</evidence>
<dbReference type="GO" id="GO:0000938">
    <property type="term" value="C:GARP complex"/>
    <property type="evidence" value="ECO:0007669"/>
    <property type="project" value="InterPro"/>
</dbReference>
<organism evidence="16 17">
    <name type="scientific">Chlorella sorokiniana</name>
    <name type="common">Freshwater green alga</name>
    <dbReference type="NCBI Taxonomy" id="3076"/>
    <lineage>
        <taxon>Eukaryota</taxon>
        <taxon>Viridiplantae</taxon>
        <taxon>Chlorophyta</taxon>
        <taxon>core chlorophytes</taxon>
        <taxon>Trebouxiophyceae</taxon>
        <taxon>Chlorellales</taxon>
        <taxon>Chlorellaceae</taxon>
        <taxon>Chlorella clade</taxon>
        <taxon>Chlorella</taxon>
    </lineage>
</organism>
<evidence type="ECO:0000256" key="8">
    <source>
        <dbReference type="ARBA" id="ARBA00022927"/>
    </source>
</evidence>
<dbReference type="PANTHER" id="PTHR12965:SF0">
    <property type="entry name" value="VACUOLAR PROTEIN SORTING-ASSOCIATED PROTEIN 54"/>
    <property type="match status" value="1"/>
</dbReference>
<dbReference type="PANTHER" id="PTHR12965">
    <property type="entry name" value="VACUOLAR PROTEIN SORTING 54"/>
    <property type="match status" value="1"/>
</dbReference>
<dbReference type="Gene3D" id="6.10.250.860">
    <property type="match status" value="1"/>
</dbReference>
<evidence type="ECO:0000313" key="17">
    <source>
        <dbReference type="Proteomes" id="UP000239899"/>
    </source>
</evidence>
<evidence type="ECO:0000256" key="1">
    <source>
        <dbReference type="ARBA" id="ARBA00001933"/>
    </source>
</evidence>
<dbReference type="InterPro" id="IPR012501">
    <property type="entry name" value="Vps54_C"/>
</dbReference>
<feature type="region of interest" description="Disordered" evidence="13">
    <location>
        <begin position="397"/>
        <end position="417"/>
    </location>
</feature>
<evidence type="ECO:0000313" key="16">
    <source>
        <dbReference type="EMBL" id="PRW61508.1"/>
    </source>
</evidence>
<name>A0A2P6U5B3_CHLSO</name>
<keyword evidence="10 12" id="KW-0175">Coiled coil</keyword>
<accession>A0A2P6U5B3</accession>
<feature type="region of interest" description="Disordered" evidence="13">
    <location>
        <begin position="1"/>
        <end position="62"/>
    </location>
</feature>
<evidence type="ECO:0000256" key="4">
    <source>
        <dbReference type="ARBA" id="ARBA00022448"/>
    </source>
</evidence>
<dbReference type="STRING" id="3076.A0A2P6U5B3"/>
<keyword evidence="4" id="KW-0813">Transport</keyword>
<feature type="compositionally biased region" description="Low complexity" evidence="13">
    <location>
        <begin position="1105"/>
        <end position="1118"/>
    </location>
</feature>
<proteinExistence type="inferred from homology"/>
<comment type="subcellular location">
    <subcellularLocation>
        <location evidence="2">Golgi apparatus</location>
        <location evidence="2">trans-Golgi network</location>
    </subcellularLocation>
</comment>
<feature type="coiled-coil region" evidence="12">
    <location>
        <begin position="247"/>
        <end position="281"/>
    </location>
</feature>
<evidence type="ECO:0000256" key="3">
    <source>
        <dbReference type="ARBA" id="ARBA00009150"/>
    </source>
</evidence>
<feature type="compositionally biased region" description="Low complexity" evidence="13">
    <location>
        <begin position="11"/>
        <end position="24"/>
    </location>
</feature>
<evidence type="ECO:0000256" key="2">
    <source>
        <dbReference type="ARBA" id="ARBA00004601"/>
    </source>
</evidence>
<dbReference type="GO" id="GO:0000105">
    <property type="term" value="P:L-histidine biosynthetic process"/>
    <property type="evidence" value="ECO:0007669"/>
    <property type="project" value="InterPro"/>
</dbReference>
<evidence type="ECO:0000256" key="6">
    <source>
        <dbReference type="ARBA" id="ARBA00022679"/>
    </source>
</evidence>
<dbReference type="Pfam" id="PF00155">
    <property type="entry name" value="Aminotran_1_2"/>
    <property type="match status" value="1"/>
</dbReference>
<dbReference type="GO" id="GO:0006896">
    <property type="term" value="P:Golgi to vacuole transport"/>
    <property type="evidence" value="ECO:0007669"/>
    <property type="project" value="TreeGrafter"/>
</dbReference>
<feature type="compositionally biased region" description="Low complexity" evidence="13">
    <location>
        <begin position="404"/>
        <end position="417"/>
    </location>
</feature>
<evidence type="ECO:0000256" key="11">
    <source>
        <dbReference type="ARBA" id="ARBA00030262"/>
    </source>
</evidence>
<comment type="cofactor">
    <cofactor evidence="1">
        <name>pyridoxal 5'-phosphate</name>
        <dbReference type="ChEBI" id="CHEBI:597326"/>
    </cofactor>
</comment>
<dbReference type="InterPro" id="IPR039745">
    <property type="entry name" value="Vps54"/>
</dbReference>
<dbReference type="InterPro" id="IPR015422">
    <property type="entry name" value="PyrdxlP-dep_Trfase_small"/>
</dbReference>
<dbReference type="GO" id="GO:0042147">
    <property type="term" value="P:retrograde transport, endosome to Golgi"/>
    <property type="evidence" value="ECO:0007669"/>
    <property type="project" value="InterPro"/>
</dbReference>
<dbReference type="CDD" id="cd00609">
    <property type="entry name" value="AAT_like"/>
    <property type="match status" value="1"/>
</dbReference>
<dbReference type="HAMAP" id="MF_01023">
    <property type="entry name" value="HisC_aminotrans_2"/>
    <property type="match status" value="1"/>
</dbReference>
<sequence length="1485" mass="157634">MSVQQQHRPLGAAAAGSSASAATGGSSGAPTTLGRSGSLRGPNLARTSTSSHSRAGSLVGTASGTLDDASIAAAQELASIMNQPAAAPTSWLGAWPWAQALVAEDYDAPPPPLPPGTLPEVTISDFSRYLRSVGERLEVLERSREASQQRMQEALSPEELKASQGQGLVAAMAEVPAPFFQEGFDIDQAALWEQVVQVHSEEARQESLERLSGWLDVVETHLVREIAARTDSFFDGSGYIQDVRGTCARLYQQVSGLRQQVHGLEQEVAAAVDTSARLQRQRANLTATLDVLRGMEGVAQAQSALQGLLPQGGGIAADYAGAIDVLEVLQGVLDDEALLALDCFKHLPGQIVQTGQAVDDLMATDFLDRARFAAEAVALGGILDRLRLQVASGAATPRRRRRASSSSSLPPSRQLSAEESAELADLAELRLADGAAVERVAGWLERLAAGAGEAAAAAMAGSGDLAAAAAAAAASTEAAQEELQEVLLPLVIGLRRMGRLPAVLRQHKETSVARLKDFLSQVIEGCLGILDGEGAQGDSVHLLASHRSPSPPREPVSIAERLQRLPGQDFQWVLEAVLLAAKVYLDHCAAVGAAIEAILAAAKATKQQLSSAARDTRECCQAVAEAAAGRWSKLLGSRARGGEGGGAGGIIRLAELQGVLELTDVLAALVEQYGSGAGASGRGVLGLRPALQQLCKAALDGLHRRSLGKLTTLLEQEQWSAVEVPPQFQQIADELQERGGGPADGPAAGSQAAAAAEGSGAFSSSMGAADGVGTGTAQPGMEGQRYHVVNTQLLLLSMLREYATFRDAVPAFAAEAAQRVLELLKVFNSRTCQLVLGAGAMQVSGLKSITAKHLALSCQCLGAFMALHPALAALFTQGVLPPRRDMLLADFGRALQDYRIHHEEVCSKLVAIMRERLSANIKQLPALAAAWPAGPTRAEAPAPSSFATTAAKQLQILSGALSPLLLPSELHSIFGRIGLMFSRTLAEAYDLLEPHGPAWEQQLRADMQFLLNCLRNLPMDPAERDANLAALTQQFETRFLGLPARAPTPRAAAPAAPAAAPAATPLPPLREQQLEAQDSKASSVGDMLRSQSGLPEELEEDEEGLPAAEQQQPAAAQQGSEMKAEDFLRPHLLKLKAYTPIEPFEILAAKLGRDPKDIVKLDANENPYGPPPEVPAALGSMPFPNIYPDPESRRLREGLAKWHGVPAEHLLVGCGADELIDLLMRCVLDDGDKIVDCPPTFTMYVFDAAVNNAGVVTVPRLDGFKIDVEGIKRAVAEHSPKIVFLTSPNNPDGSMLSTEELLEILKLPVLVVLDEAYIEFSDEPSKMGWVAEYPNLVVLRTFSKCAALAGLRVGYGAFPLGLIEYLWRAKQPYNVSVAAEVAALAALSNLPYIERVRDALVAERGRLFEGLQAVPFLQPFPSHSNFVLCKVTDGRDARGLKDALAQEHGIMVRHYSTKELNNFIRISVGLPEHTDKLLAALATMA</sequence>
<dbReference type="OrthoDB" id="2015537at2759"/>
<evidence type="ECO:0000256" key="10">
    <source>
        <dbReference type="ARBA" id="ARBA00023054"/>
    </source>
</evidence>
<dbReference type="Pfam" id="PF07928">
    <property type="entry name" value="Vps54"/>
    <property type="match status" value="1"/>
</dbReference>
<evidence type="ECO:0000256" key="13">
    <source>
        <dbReference type="SAM" id="MobiDB-lite"/>
    </source>
</evidence>
<dbReference type="GO" id="GO:0004400">
    <property type="term" value="F:histidinol-phosphate transaminase activity"/>
    <property type="evidence" value="ECO:0007669"/>
    <property type="project" value="InterPro"/>
</dbReference>
<keyword evidence="6" id="KW-0808">Transferase</keyword>
<feature type="domain" description="Vacuolar protein sorting-associated protein 54 C-terminal" evidence="15">
    <location>
        <begin position="784"/>
        <end position="916"/>
    </location>
</feature>
<dbReference type="InterPro" id="IPR005861">
    <property type="entry name" value="HisP_aminotrans"/>
</dbReference>
<keyword evidence="7" id="KW-0663">Pyridoxal phosphate</keyword>
<gene>
    <name evidence="16" type="ORF">C2E21_0515</name>
</gene>
<protein>
    <recommendedName>
        <fullName evidence="11">Imidazole acetol-phosphate transaminase</fullName>
    </recommendedName>
</protein>
<evidence type="ECO:0000256" key="9">
    <source>
        <dbReference type="ARBA" id="ARBA00023034"/>
    </source>
</evidence>